<protein>
    <submittedName>
        <fullName evidence="3">Acyl-CoA thioesterase</fullName>
        <ecNumber evidence="3">3.1.2.-</ecNumber>
    </submittedName>
</protein>
<dbReference type="Gene3D" id="3.10.129.10">
    <property type="entry name" value="Hotdog Thioesterase"/>
    <property type="match status" value="1"/>
</dbReference>
<dbReference type="PROSITE" id="PS01328">
    <property type="entry name" value="4HBCOA_THIOESTERASE"/>
    <property type="match status" value="1"/>
</dbReference>
<keyword evidence="4" id="KW-1185">Reference proteome</keyword>
<reference evidence="3 4" key="1">
    <citation type="submission" date="2018-06" db="EMBL/GenBank/DDBJ databases">
        <authorList>
            <consortium name="Pathogen Informatics"/>
            <person name="Doyle S."/>
        </authorList>
    </citation>
    <scope>NUCLEOTIDE SEQUENCE [LARGE SCALE GENOMIC DNA]</scope>
    <source>
        <strain evidence="3 4">NCTC13315</strain>
    </source>
</reference>
<dbReference type="OrthoDB" id="9808429at2"/>
<dbReference type="InterPro" id="IPR006684">
    <property type="entry name" value="YbgC/YbaW"/>
</dbReference>
<dbReference type="InterPro" id="IPR008272">
    <property type="entry name" value="HB-CoA_thioesterase_AS"/>
</dbReference>
<dbReference type="InterPro" id="IPR014166">
    <property type="entry name" value="Tol-Pal_acyl-CoA_thioesterase"/>
</dbReference>
<dbReference type="EMBL" id="UGNV01000001">
    <property type="protein sequence ID" value="STX29152.1"/>
    <property type="molecule type" value="Genomic_DNA"/>
</dbReference>
<keyword evidence="2 3" id="KW-0378">Hydrolase</keyword>
<evidence type="ECO:0000256" key="2">
    <source>
        <dbReference type="ARBA" id="ARBA00022801"/>
    </source>
</evidence>
<organism evidence="3 4">
    <name type="scientific">Legionella beliardensis</name>
    <dbReference type="NCBI Taxonomy" id="91822"/>
    <lineage>
        <taxon>Bacteria</taxon>
        <taxon>Pseudomonadati</taxon>
        <taxon>Pseudomonadota</taxon>
        <taxon>Gammaproteobacteria</taxon>
        <taxon>Legionellales</taxon>
        <taxon>Legionellaceae</taxon>
        <taxon>Legionella</taxon>
    </lineage>
</organism>
<evidence type="ECO:0000313" key="3">
    <source>
        <dbReference type="EMBL" id="STX29152.1"/>
    </source>
</evidence>
<name>A0A378I2H9_9GAMM</name>
<sequence length="132" mass="15195">MNLNSSHATFRVYIEDTDAMGVVYHANYLRFFERARSDMFRQAGLPLTALITSDYHFAIRDIKLHYDYPARLDDVLSISTVIAEQRSCSLLFEQKMKNQDNKMLCQASINVVCVNKAMKPKRLPNNFLANAL</sequence>
<dbReference type="NCBIfam" id="TIGR02799">
    <property type="entry name" value="thio_ybgC"/>
    <property type="match status" value="1"/>
</dbReference>
<dbReference type="GO" id="GO:0047617">
    <property type="term" value="F:fatty acyl-CoA hydrolase activity"/>
    <property type="evidence" value="ECO:0007669"/>
    <property type="project" value="TreeGrafter"/>
</dbReference>
<dbReference type="SUPFAM" id="SSF54637">
    <property type="entry name" value="Thioesterase/thiol ester dehydrase-isomerase"/>
    <property type="match status" value="1"/>
</dbReference>
<dbReference type="FunFam" id="3.10.129.10:FF:000004">
    <property type="entry name" value="Tol-pal system-associated acyl-CoA thioesterase"/>
    <property type="match status" value="1"/>
</dbReference>
<dbReference type="PANTHER" id="PTHR31793">
    <property type="entry name" value="4-HYDROXYBENZOYL-COA THIOESTERASE FAMILY MEMBER"/>
    <property type="match status" value="1"/>
</dbReference>
<dbReference type="InterPro" id="IPR050563">
    <property type="entry name" value="4-hydroxybenzoyl-CoA_TE"/>
</dbReference>
<dbReference type="InterPro" id="IPR029069">
    <property type="entry name" value="HotDog_dom_sf"/>
</dbReference>
<evidence type="ECO:0000256" key="1">
    <source>
        <dbReference type="ARBA" id="ARBA00005953"/>
    </source>
</evidence>
<accession>A0A378I2H9</accession>
<proteinExistence type="inferred from homology"/>
<dbReference type="EC" id="3.1.2.-" evidence="3"/>
<dbReference type="PANTHER" id="PTHR31793:SF37">
    <property type="entry name" value="ACYL-COA THIOESTER HYDROLASE YBGC"/>
    <property type="match status" value="1"/>
</dbReference>
<dbReference type="RefSeq" id="WP_115302848.1">
    <property type="nucleotide sequence ID" value="NZ_CAAAHO010000004.1"/>
</dbReference>
<evidence type="ECO:0000313" key="4">
    <source>
        <dbReference type="Proteomes" id="UP000254968"/>
    </source>
</evidence>
<dbReference type="Proteomes" id="UP000254968">
    <property type="component" value="Unassembled WGS sequence"/>
</dbReference>
<dbReference type="NCBIfam" id="TIGR00051">
    <property type="entry name" value="YbgC/FadM family acyl-CoA thioesterase"/>
    <property type="match status" value="1"/>
</dbReference>
<dbReference type="PIRSF" id="PIRSF003230">
    <property type="entry name" value="YbgC"/>
    <property type="match status" value="1"/>
</dbReference>
<gene>
    <name evidence="3" type="primary">ybgC_1</name>
    <name evidence="3" type="ORF">NCTC13315_01687</name>
</gene>
<dbReference type="AlphaFoldDB" id="A0A378I2H9"/>
<dbReference type="Pfam" id="PF13279">
    <property type="entry name" value="4HBT_2"/>
    <property type="match status" value="1"/>
</dbReference>
<dbReference type="CDD" id="cd00586">
    <property type="entry name" value="4HBT"/>
    <property type="match status" value="1"/>
</dbReference>
<comment type="similarity">
    <text evidence="1">Belongs to the 4-hydroxybenzoyl-CoA thioesterase family.</text>
</comment>